<protein>
    <submittedName>
        <fullName evidence="2">Uncharacterized protein</fullName>
    </submittedName>
</protein>
<dbReference type="OrthoDB" id="9890417at2"/>
<proteinExistence type="predicted"/>
<reference evidence="2 3" key="1">
    <citation type="journal article" date="2014" name="Genome Announc.">
        <title>Complete Genome Sequence of Hyphomicrobium nitrativorans Strain NL23, a Denitrifying Bacterium Isolated from Biofilm of a Methanol-Fed Denitrification System Treating Seawater at the Montreal Biodome.</title>
        <authorList>
            <person name="Martineau C."/>
            <person name="Villeneuve C."/>
            <person name="Mauffrey F."/>
            <person name="Villemur R."/>
        </authorList>
    </citation>
    <scope>NUCLEOTIDE SEQUENCE [LARGE SCALE GENOMIC DNA]</scope>
    <source>
        <strain evidence="2">NL23</strain>
    </source>
</reference>
<keyword evidence="1" id="KW-0175">Coiled coil</keyword>
<name>V5SHQ0_9HYPH</name>
<sequence>MIEIFKKLAGASRPATAAELQDALASIDEAALATALEAATSSRDEALLSGDEKRLERAEATLAMAHRDLDRGRAATEALTTKIAEAEKRETELAIETERAAIEKLANSVAADLKRVYPRASREIIDLIERLMEAEERVKKFNEKAVQGGYGLYIEEVDPRAFPMPSGIIWHGVAACTSLQPCKGSPGWGAARVSLECAGVKF</sequence>
<keyword evidence="3" id="KW-1185">Reference proteome</keyword>
<evidence type="ECO:0000256" key="1">
    <source>
        <dbReference type="SAM" id="Coils"/>
    </source>
</evidence>
<dbReference type="HOGENOM" id="CLU_1353111_0_0_5"/>
<dbReference type="AlphaFoldDB" id="V5SHQ0"/>
<feature type="coiled-coil region" evidence="1">
    <location>
        <begin position="117"/>
        <end position="144"/>
    </location>
</feature>
<dbReference type="PATRIC" id="fig|1029756.8.peg.1442"/>
<evidence type="ECO:0000313" key="3">
    <source>
        <dbReference type="Proteomes" id="UP000018542"/>
    </source>
</evidence>
<gene>
    <name evidence="2" type="ORF">W911_06900</name>
</gene>
<accession>V5SHQ0</accession>
<dbReference type="KEGG" id="hni:W911_06900"/>
<evidence type="ECO:0000313" key="2">
    <source>
        <dbReference type="EMBL" id="AHB50068.1"/>
    </source>
</evidence>
<dbReference type="Proteomes" id="UP000018542">
    <property type="component" value="Chromosome"/>
</dbReference>
<dbReference type="EMBL" id="CP006912">
    <property type="protein sequence ID" value="AHB50068.1"/>
    <property type="molecule type" value="Genomic_DNA"/>
</dbReference>
<dbReference type="RefSeq" id="WP_023786772.1">
    <property type="nucleotide sequence ID" value="NC_022997.1"/>
</dbReference>
<dbReference type="STRING" id="1029756.W911_06900"/>
<organism evidence="2 3">
    <name type="scientific">Hyphomicrobium nitrativorans NL23</name>
    <dbReference type="NCBI Taxonomy" id="1029756"/>
    <lineage>
        <taxon>Bacteria</taxon>
        <taxon>Pseudomonadati</taxon>
        <taxon>Pseudomonadota</taxon>
        <taxon>Alphaproteobacteria</taxon>
        <taxon>Hyphomicrobiales</taxon>
        <taxon>Hyphomicrobiaceae</taxon>
        <taxon>Hyphomicrobium</taxon>
    </lineage>
</organism>